<dbReference type="NCBIfam" id="TIGR00082">
    <property type="entry name" value="rbfA"/>
    <property type="match status" value="1"/>
</dbReference>
<dbReference type="InterPro" id="IPR015946">
    <property type="entry name" value="KH_dom-like_a/b"/>
</dbReference>
<dbReference type="EMBL" id="AEQP01000006">
    <property type="protein sequence ID" value="EFV95011.1"/>
    <property type="molecule type" value="Genomic_DNA"/>
</dbReference>
<feature type="compositionally biased region" description="Low complexity" evidence="3">
    <location>
        <begin position="132"/>
        <end position="142"/>
    </location>
</feature>
<comment type="subunit">
    <text evidence="2">Monomer. Binds 30S ribosomal subunits, but not 50S ribosomal subunits or 70S ribosomes.</text>
</comment>
<dbReference type="GO" id="GO:0005829">
    <property type="term" value="C:cytosol"/>
    <property type="evidence" value="ECO:0007669"/>
    <property type="project" value="TreeGrafter"/>
</dbReference>
<dbReference type="Proteomes" id="UP000011021">
    <property type="component" value="Unassembled WGS sequence"/>
</dbReference>
<dbReference type="STRING" id="887898.HMPREF0551_1233"/>
<dbReference type="Pfam" id="PF02033">
    <property type="entry name" value="RBFA"/>
    <property type="match status" value="1"/>
</dbReference>
<sequence>MRVTELLHQEIAELIRTEVKDPRLGLVTVTGVDLTPDYAHATVHFSVLPDDDERVAETLRGLRAASGFLRSLVGRRVRIHTTPELHFVHDASAQRGIEMGRLIDEANSRRAADDPGDVATDTGEGSAKRPDSASASATPATAGQVSAPVGAARHDD</sequence>
<dbReference type="AlphaFoldDB" id="E7RX20"/>
<comment type="similarity">
    <text evidence="2">Belongs to the RbfA family.</text>
</comment>
<dbReference type="PANTHER" id="PTHR33515">
    <property type="entry name" value="RIBOSOME-BINDING FACTOR A, CHLOROPLASTIC-RELATED"/>
    <property type="match status" value="1"/>
</dbReference>
<keyword evidence="2" id="KW-0963">Cytoplasm</keyword>
<dbReference type="InterPro" id="IPR000238">
    <property type="entry name" value="RbfA"/>
</dbReference>
<keyword evidence="5" id="KW-1185">Reference proteome</keyword>
<dbReference type="GO" id="GO:0043024">
    <property type="term" value="F:ribosomal small subunit binding"/>
    <property type="evidence" value="ECO:0007669"/>
    <property type="project" value="TreeGrafter"/>
</dbReference>
<accession>E7RX20</accession>
<feature type="compositionally biased region" description="Basic and acidic residues" evidence="3">
    <location>
        <begin position="101"/>
        <end position="113"/>
    </location>
</feature>
<evidence type="ECO:0000313" key="5">
    <source>
        <dbReference type="Proteomes" id="UP000011021"/>
    </source>
</evidence>
<evidence type="ECO:0000256" key="1">
    <source>
        <dbReference type="ARBA" id="ARBA00022517"/>
    </source>
</evidence>
<name>E7RX20_9BURK</name>
<evidence type="ECO:0000256" key="2">
    <source>
        <dbReference type="HAMAP-Rule" id="MF_00003"/>
    </source>
</evidence>
<proteinExistence type="inferred from homology"/>
<organism evidence="4 5">
    <name type="scientific">Lautropia mirabilis ATCC 51599</name>
    <dbReference type="NCBI Taxonomy" id="887898"/>
    <lineage>
        <taxon>Bacteria</taxon>
        <taxon>Pseudomonadati</taxon>
        <taxon>Pseudomonadota</taxon>
        <taxon>Betaproteobacteria</taxon>
        <taxon>Burkholderiales</taxon>
        <taxon>Burkholderiaceae</taxon>
        <taxon>Lautropia</taxon>
    </lineage>
</organism>
<comment type="subcellular location">
    <subcellularLocation>
        <location evidence="2">Cytoplasm</location>
    </subcellularLocation>
</comment>
<dbReference type="HOGENOM" id="CLU_089475_5_1_4"/>
<evidence type="ECO:0000313" key="4">
    <source>
        <dbReference type="EMBL" id="EFV95011.1"/>
    </source>
</evidence>
<keyword evidence="1 2" id="KW-0690">Ribosome biogenesis</keyword>
<feature type="region of interest" description="Disordered" evidence="3">
    <location>
        <begin position="99"/>
        <end position="156"/>
    </location>
</feature>
<dbReference type="HAMAP" id="MF_00003">
    <property type="entry name" value="RbfA"/>
    <property type="match status" value="1"/>
</dbReference>
<reference evidence="4 5" key="1">
    <citation type="submission" date="2010-12" db="EMBL/GenBank/DDBJ databases">
        <authorList>
            <person name="Muzny D."/>
            <person name="Qin X."/>
            <person name="Deng J."/>
            <person name="Jiang H."/>
            <person name="Liu Y."/>
            <person name="Qu J."/>
            <person name="Song X.-Z."/>
            <person name="Zhang L."/>
            <person name="Thornton R."/>
            <person name="Coyle M."/>
            <person name="Francisco L."/>
            <person name="Jackson L."/>
            <person name="Javaid M."/>
            <person name="Korchina V."/>
            <person name="Kovar C."/>
            <person name="Mata R."/>
            <person name="Mathew T."/>
            <person name="Ngo R."/>
            <person name="Nguyen L."/>
            <person name="Nguyen N."/>
            <person name="Okwuonu G."/>
            <person name="Ongeri F."/>
            <person name="Pham C."/>
            <person name="Simmons D."/>
            <person name="Wilczek-Boney K."/>
            <person name="Hale W."/>
            <person name="Jakkamsetti A."/>
            <person name="Pham P."/>
            <person name="Ruth R."/>
            <person name="San Lucas F."/>
            <person name="Warren J."/>
            <person name="Zhang J."/>
            <person name="Zhao Z."/>
            <person name="Zhou C."/>
            <person name="Zhu D."/>
            <person name="Lee S."/>
            <person name="Bess C."/>
            <person name="Blankenburg K."/>
            <person name="Forbes L."/>
            <person name="Fu Q."/>
            <person name="Gubbala S."/>
            <person name="Hirani K."/>
            <person name="Jayaseelan J.C."/>
            <person name="Lara F."/>
            <person name="Munidasa M."/>
            <person name="Palculict T."/>
            <person name="Patil S."/>
            <person name="Pu L.-L."/>
            <person name="Saada N."/>
            <person name="Tang L."/>
            <person name="Weissenberger G."/>
            <person name="Zhu Y."/>
            <person name="Hemphill L."/>
            <person name="Shang Y."/>
            <person name="Youmans B."/>
            <person name="Ayvaz T."/>
            <person name="Ross M."/>
            <person name="Santibanez J."/>
            <person name="Aqrawi P."/>
            <person name="Gross S."/>
            <person name="Joshi V."/>
            <person name="Fowler G."/>
            <person name="Nazareth L."/>
            <person name="Reid J."/>
            <person name="Worley K."/>
            <person name="Petrosino J."/>
            <person name="Highlander S."/>
            <person name="Gibbs R."/>
        </authorList>
    </citation>
    <scope>NUCLEOTIDE SEQUENCE [LARGE SCALE GENOMIC DNA]</scope>
    <source>
        <strain evidence="4 5">ATCC 51599</strain>
    </source>
</reference>
<dbReference type="SUPFAM" id="SSF89919">
    <property type="entry name" value="Ribosome-binding factor A, RbfA"/>
    <property type="match status" value="1"/>
</dbReference>
<dbReference type="PANTHER" id="PTHR33515:SF1">
    <property type="entry name" value="RIBOSOME-BINDING FACTOR A, CHLOROPLASTIC-RELATED"/>
    <property type="match status" value="1"/>
</dbReference>
<dbReference type="GO" id="GO:0030490">
    <property type="term" value="P:maturation of SSU-rRNA"/>
    <property type="evidence" value="ECO:0007669"/>
    <property type="project" value="UniProtKB-UniRule"/>
</dbReference>
<comment type="caution">
    <text evidence="4">The sequence shown here is derived from an EMBL/GenBank/DDBJ whole genome shotgun (WGS) entry which is preliminary data.</text>
</comment>
<dbReference type="InterPro" id="IPR023799">
    <property type="entry name" value="RbfA_dom_sf"/>
</dbReference>
<dbReference type="eggNOG" id="COG0858">
    <property type="taxonomic scope" value="Bacteria"/>
</dbReference>
<protein>
    <recommendedName>
        <fullName evidence="2">Ribosome-binding factor A</fullName>
    </recommendedName>
</protein>
<dbReference type="Gene3D" id="3.30.300.20">
    <property type="match status" value="1"/>
</dbReference>
<gene>
    <name evidence="2 4" type="primary">rbfA</name>
    <name evidence="4" type="ORF">HMPREF0551_1233</name>
</gene>
<comment type="function">
    <text evidence="2">One of several proteins that assist in the late maturation steps of the functional core of the 30S ribosomal subunit. Associates with free 30S ribosomal subunits (but not with 30S subunits that are part of 70S ribosomes or polysomes). Required for efficient processing of 16S rRNA. May interact with the 5'-terminal helix region of 16S rRNA.</text>
</comment>
<evidence type="ECO:0000256" key="3">
    <source>
        <dbReference type="SAM" id="MobiDB-lite"/>
    </source>
</evidence>